<dbReference type="Proteomes" id="UP000247150">
    <property type="component" value="Unassembled WGS sequence"/>
</dbReference>
<evidence type="ECO:0000313" key="1">
    <source>
        <dbReference type="EMBL" id="PWW29435.1"/>
    </source>
</evidence>
<dbReference type="AlphaFoldDB" id="A0A2V2ZY91"/>
<comment type="caution">
    <text evidence="1">The sequence shown here is derived from an EMBL/GenBank/DDBJ whole genome shotgun (WGS) entry which is preliminary data.</text>
</comment>
<name>A0A2V2ZY91_9BACI</name>
<protein>
    <submittedName>
        <fullName evidence="1">Uncharacterized protein</fullName>
    </submittedName>
</protein>
<dbReference type="EMBL" id="QGTW01000004">
    <property type="protein sequence ID" value="PWW29435.1"/>
    <property type="molecule type" value="Genomic_DNA"/>
</dbReference>
<organism evidence="1 2">
    <name type="scientific">Cytobacillus oceanisediminis</name>
    <dbReference type="NCBI Taxonomy" id="665099"/>
    <lineage>
        <taxon>Bacteria</taxon>
        <taxon>Bacillati</taxon>
        <taxon>Bacillota</taxon>
        <taxon>Bacilli</taxon>
        <taxon>Bacillales</taxon>
        <taxon>Bacillaceae</taxon>
        <taxon>Cytobacillus</taxon>
    </lineage>
</organism>
<accession>A0A2V2ZY91</accession>
<evidence type="ECO:0000313" key="2">
    <source>
        <dbReference type="Proteomes" id="UP000247150"/>
    </source>
</evidence>
<dbReference type="OrthoDB" id="2904385at2"/>
<dbReference type="RefSeq" id="WP_110064503.1">
    <property type="nucleotide sequence ID" value="NZ_QGTW01000004.1"/>
</dbReference>
<proteinExistence type="predicted"/>
<sequence length="109" mass="13047">MNKDLEMRILPSFCDKECSIIFSFYFNTEKQKIGEAVICTWSEGYHQEDLDLGAERNDSLCKRIALIKEFEVIEEYKKRSFQKMIEFLKVIGIQNYVFKKQIQEFSLNR</sequence>
<gene>
    <name evidence="1" type="ORF">DFO73_10466</name>
</gene>
<reference evidence="1 2" key="1">
    <citation type="submission" date="2018-05" db="EMBL/GenBank/DDBJ databases">
        <title>Freshwater and sediment microbial communities from various areas in North America, analyzing microbe dynamics in response to fracking.</title>
        <authorList>
            <person name="Lamendella R."/>
        </authorList>
    </citation>
    <scope>NUCLEOTIDE SEQUENCE [LARGE SCALE GENOMIC DNA]</scope>
    <source>
        <strain evidence="1 2">15_TX</strain>
    </source>
</reference>